<dbReference type="RefSeq" id="WP_012160459.1">
    <property type="nucleotide sequence ID" value="NC_009922.1"/>
</dbReference>
<accession>A8MK20</accession>
<keyword evidence="4" id="KW-1134">Transmembrane beta strand</keyword>
<comment type="subcellular location">
    <subcellularLocation>
        <location evidence="1">Cell outer membrane</location>
    </subcellularLocation>
</comment>
<evidence type="ECO:0000256" key="5">
    <source>
        <dbReference type="ARBA" id="ARBA00022692"/>
    </source>
</evidence>
<dbReference type="InterPro" id="IPR003423">
    <property type="entry name" value="OMP_efflux"/>
</dbReference>
<keyword evidence="5" id="KW-0812">Transmembrane</keyword>
<reference evidence="10" key="1">
    <citation type="submission" date="2007-10" db="EMBL/GenBank/DDBJ databases">
        <title>Complete genome of Alkaliphilus oremlandii OhILAs.</title>
        <authorList>
            <person name="Copeland A."/>
            <person name="Lucas S."/>
            <person name="Lapidus A."/>
            <person name="Barry K."/>
            <person name="Detter J.C."/>
            <person name="Glavina del Rio T."/>
            <person name="Hammon N."/>
            <person name="Israni S."/>
            <person name="Dalin E."/>
            <person name="Tice H."/>
            <person name="Pitluck S."/>
            <person name="Chain P."/>
            <person name="Malfatti S."/>
            <person name="Shin M."/>
            <person name="Vergez L."/>
            <person name="Schmutz J."/>
            <person name="Larimer F."/>
            <person name="Land M."/>
            <person name="Hauser L."/>
            <person name="Kyrpides N."/>
            <person name="Mikhailova N."/>
            <person name="Stolz J.F."/>
            <person name="Dawson A."/>
            <person name="Fisher E."/>
            <person name="Crable B."/>
            <person name="Perera E."/>
            <person name="Lisak J."/>
            <person name="Ranganathan M."/>
            <person name="Basu P."/>
            <person name="Richardson P."/>
        </authorList>
    </citation>
    <scope>NUCLEOTIDE SEQUENCE [LARGE SCALE GENOMIC DNA]</scope>
    <source>
        <strain evidence="10">OhILAs</strain>
    </source>
</reference>
<dbReference type="KEGG" id="aoe:Clos_2621"/>
<dbReference type="Gene3D" id="1.20.1600.10">
    <property type="entry name" value="Outer membrane efflux proteins (OEP)"/>
    <property type="match status" value="2"/>
</dbReference>
<dbReference type="PANTHER" id="PTHR30026:SF20">
    <property type="entry name" value="OUTER MEMBRANE PROTEIN TOLC"/>
    <property type="match status" value="1"/>
</dbReference>
<evidence type="ECO:0000256" key="1">
    <source>
        <dbReference type="ARBA" id="ARBA00004442"/>
    </source>
</evidence>
<dbReference type="GO" id="GO:0009279">
    <property type="term" value="C:cell outer membrane"/>
    <property type="evidence" value="ECO:0007669"/>
    <property type="project" value="UniProtKB-SubCell"/>
</dbReference>
<dbReference type="STRING" id="350688.Clos_2621"/>
<evidence type="ECO:0000256" key="3">
    <source>
        <dbReference type="ARBA" id="ARBA00022448"/>
    </source>
</evidence>
<evidence type="ECO:0000256" key="6">
    <source>
        <dbReference type="ARBA" id="ARBA00023136"/>
    </source>
</evidence>
<proteinExistence type="inferred from homology"/>
<evidence type="ECO:0000256" key="4">
    <source>
        <dbReference type="ARBA" id="ARBA00022452"/>
    </source>
</evidence>
<keyword evidence="8" id="KW-0175">Coiled coil</keyword>
<dbReference type="eggNOG" id="COG1538">
    <property type="taxonomic scope" value="Bacteria"/>
</dbReference>
<dbReference type="Pfam" id="PF02321">
    <property type="entry name" value="OEP"/>
    <property type="match status" value="1"/>
</dbReference>
<evidence type="ECO:0000256" key="2">
    <source>
        <dbReference type="ARBA" id="ARBA00007613"/>
    </source>
</evidence>
<evidence type="ECO:0000256" key="8">
    <source>
        <dbReference type="SAM" id="Coils"/>
    </source>
</evidence>
<name>A8MK20_ALKOO</name>
<keyword evidence="10" id="KW-1185">Reference proteome</keyword>
<keyword evidence="6" id="KW-0472">Membrane</keyword>
<dbReference type="GO" id="GO:0015562">
    <property type="term" value="F:efflux transmembrane transporter activity"/>
    <property type="evidence" value="ECO:0007669"/>
    <property type="project" value="InterPro"/>
</dbReference>
<dbReference type="InterPro" id="IPR051906">
    <property type="entry name" value="TolC-like"/>
</dbReference>
<dbReference type="SUPFAM" id="SSF56954">
    <property type="entry name" value="Outer membrane efflux proteins (OEP)"/>
    <property type="match status" value="1"/>
</dbReference>
<dbReference type="GO" id="GO:1990281">
    <property type="term" value="C:efflux pump complex"/>
    <property type="evidence" value="ECO:0007669"/>
    <property type="project" value="TreeGrafter"/>
</dbReference>
<evidence type="ECO:0000313" key="9">
    <source>
        <dbReference type="EMBL" id="ABW20152.1"/>
    </source>
</evidence>
<dbReference type="PANTHER" id="PTHR30026">
    <property type="entry name" value="OUTER MEMBRANE PROTEIN TOLC"/>
    <property type="match status" value="1"/>
</dbReference>
<comment type="similarity">
    <text evidence="2">Belongs to the outer membrane factor (OMF) (TC 1.B.17) family.</text>
</comment>
<keyword evidence="3" id="KW-0813">Transport</keyword>
<dbReference type="EMBL" id="CP000853">
    <property type="protein sequence ID" value="ABW20152.1"/>
    <property type="molecule type" value="Genomic_DNA"/>
</dbReference>
<keyword evidence="7" id="KW-0998">Cell outer membrane</keyword>
<dbReference type="HOGENOM" id="CLU_680851_0_0_9"/>
<dbReference type="OrthoDB" id="1949384at2"/>
<sequence>MNFKKAIAMGTLITLTAVNSGVHTFAIEAAATSSKESSDTKVVSKKEQNIVKLTLKEAIDYALEHNKDISIQDIKIEKQQFEYDQNMRDIKAYNKTEKGSMDMPPMIYPAVTQDLSVNRELHAMGAVQRHVDFTLNQVKLDKEKLISDITNNVSKAYYDLLLKQEEKNIAEENFKLAQDQYNKNKLLLANGQISEHQLLLTNMAVTQAKSVYEAAKVMYQVQLLSFNNVLGIGLDTEVVLLDKIENPKYEDIDLEKAIKQALDNNSALKVAKENYEIQKIVLKALSIKYPSMTYKYKEQEIAIEEAYKNMQSAEALIEMGLRSAHFNLSSVRDNIEIYQESIKLAEKSLEIAELNYELGMNTTKEVTEARISLMESKKAYMNHLHQYHTALINFQDSMGLTKTK</sequence>
<evidence type="ECO:0000313" key="10">
    <source>
        <dbReference type="Proteomes" id="UP000000269"/>
    </source>
</evidence>
<gene>
    <name evidence="9" type="ordered locus">Clos_2621</name>
</gene>
<dbReference type="Proteomes" id="UP000000269">
    <property type="component" value="Chromosome"/>
</dbReference>
<protein>
    <submittedName>
        <fullName evidence="9">Outer membrane protein-like protein</fullName>
    </submittedName>
</protein>
<dbReference type="AlphaFoldDB" id="A8MK20"/>
<organism evidence="9 10">
    <name type="scientific">Alkaliphilus oremlandii (strain OhILAs)</name>
    <name type="common">Clostridium oremlandii (strain OhILAs)</name>
    <dbReference type="NCBI Taxonomy" id="350688"/>
    <lineage>
        <taxon>Bacteria</taxon>
        <taxon>Bacillati</taxon>
        <taxon>Bacillota</taxon>
        <taxon>Clostridia</taxon>
        <taxon>Peptostreptococcales</taxon>
        <taxon>Natronincolaceae</taxon>
        <taxon>Alkaliphilus</taxon>
    </lineage>
</organism>
<dbReference type="GO" id="GO:0015288">
    <property type="term" value="F:porin activity"/>
    <property type="evidence" value="ECO:0007669"/>
    <property type="project" value="TreeGrafter"/>
</dbReference>
<feature type="coiled-coil region" evidence="8">
    <location>
        <begin position="258"/>
        <end position="355"/>
    </location>
</feature>
<evidence type="ECO:0000256" key="7">
    <source>
        <dbReference type="ARBA" id="ARBA00023237"/>
    </source>
</evidence>